<gene>
    <name evidence="2" type="primary">LOC106076422</name>
</gene>
<protein>
    <submittedName>
        <fullName evidence="2">Uncharacterized protein LOC106076422</fullName>
    </submittedName>
</protein>
<dbReference type="GeneID" id="106076422"/>
<evidence type="ECO:0000313" key="1">
    <source>
        <dbReference type="Proteomes" id="UP001165740"/>
    </source>
</evidence>
<organism evidence="1 2">
    <name type="scientific">Biomphalaria glabrata</name>
    <name type="common">Bloodfluke planorb</name>
    <name type="synonym">Freshwater snail</name>
    <dbReference type="NCBI Taxonomy" id="6526"/>
    <lineage>
        <taxon>Eukaryota</taxon>
        <taxon>Metazoa</taxon>
        <taxon>Spiralia</taxon>
        <taxon>Lophotrochozoa</taxon>
        <taxon>Mollusca</taxon>
        <taxon>Gastropoda</taxon>
        <taxon>Heterobranchia</taxon>
        <taxon>Euthyneura</taxon>
        <taxon>Panpulmonata</taxon>
        <taxon>Hygrophila</taxon>
        <taxon>Lymnaeoidea</taxon>
        <taxon>Planorbidae</taxon>
        <taxon>Biomphalaria</taxon>
    </lineage>
</organism>
<dbReference type="Proteomes" id="UP001165740">
    <property type="component" value="Chromosome 14"/>
</dbReference>
<reference evidence="2" key="1">
    <citation type="submission" date="2025-08" db="UniProtKB">
        <authorList>
            <consortium name="RefSeq"/>
        </authorList>
    </citation>
    <scope>IDENTIFICATION</scope>
</reference>
<sequence length="114" mass="12996">MSLGKGKSEACPMNFDSIPVVLCNGNPFKVNIELQNIHGTDYTVQYIKQEILAEKNITNDEAYAMFIVKQSCKTELPDQEKMIDYRKDVVGCDYIELVLKNDNGNNEKKTTDQR</sequence>
<accession>A0A9W2YSU7</accession>
<proteinExistence type="predicted"/>
<keyword evidence="1" id="KW-1185">Reference proteome</keyword>
<dbReference type="AlphaFoldDB" id="A0A9W2YSU7"/>
<evidence type="ECO:0000313" key="2">
    <source>
        <dbReference type="RefSeq" id="XP_055865878.1"/>
    </source>
</evidence>
<name>A0A9W2YSU7_BIOGL</name>
<dbReference type="RefSeq" id="XP_055865878.1">
    <property type="nucleotide sequence ID" value="XM_056009903.1"/>
</dbReference>